<evidence type="ECO:0000259" key="12">
    <source>
        <dbReference type="Pfam" id="PF07732"/>
    </source>
</evidence>
<feature type="binding site" description="type 1 copper site" evidence="10">
    <location>
        <position position="186"/>
    </location>
    <ligand>
        <name>Cu cation</name>
        <dbReference type="ChEBI" id="CHEBI:23378"/>
        <label>1</label>
    </ligand>
</feature>
<evidence type="ECO:0000256" key="7">
    <source>
        <dbReference type="ARBA" id="ARBA00023002"/>
    </source>
</evidence>
<keyword evidence="5 10" id="KW-0479">Metal-binding</keyword>
<evidence type="ECO:0000256" key="3">
    <source>
        <dbReference type="ARBA" id="ARBA00011882"/>
    </source>
</evidence>
<evidence type="ECO:0000313" key="13">
    <source>
        <dbReference type="EMBL" id="THE66534.1"/>
    </source>
</evidence>
<accession>A0A4S3TQ70</accession>
<keyword evidence="14" id="KW-1185">Reference proteome</keyword>
<comment type="caution">
    <text evidence="13">The sequence shown here is derived from an EMBL/GenBank/DDBJ whole genome shotgun (WGS) entry which is preliminary data.</text>
</comment>
<dbReference type="PRINTS" id="PR00695">
    <property type="entry name" value="CUNO2RDTASE"/>
</dbReference>
<comment type="cofactor">
    <cofactor evidence="10">
        <name>Cu(2+)</name>
        <dbReference type="ChEBI" id="CHEBI:29036"/>
    </cofactor>
</comment>
<dbReference type="Gene3D" id="2.60.40.420">
    <property type="entry name" value="Cupredoxins - blue copper proteins"/>
    <property type="match status" value="2"/>
</dbReference>
<evidence type="ECO:0000256" key="6">
    <source>
        <dbReference type="ARBA" id="ARBA00022737"/>
    </source>
</evidence>
<feature type="binding site" description="type 1 copper site" evidence="10">
    <location>
        <position position="177"/>
    </location>
    <ligand>
        <name>Cu cation</name>
        <dbReference type="ChEBI" id="CHEBI:23378"/>
        <label>1</label>
    </ligand>
</feature>
<feature type="region of interest" description="Disordered" evidence="11">
    <location>
        <begin position="26"/>
        <end position="71"/>
    </location>
</feature>
<comment type="cofactor">
    <cofactor evidence="1 10">
        <name>Cu(+)</name>
        <dbReference type="ChEBI" id="CHEBI:49552"/>
    </cofactor>
</comment>
<evidence type="ECO:0000256" key="9">
    <source>
        <dbReference type="ARBA" id="ARBA00049340"/>
    </source>
</evidence>
<feature type="compositionally biased region" description="Acidic residues" evidence="11">
    <location>
        <begin position="30"/>
        <end position="47"/>
    </location>
</feature>
<dbReference type="OrthoDB" id="12293at2157"/>
<evidence type="ECO:0000256" key="10">
    <source>
        <dbReference type="PIRSR" id="PIRSR601287-1"/>
    </source>
</evidence>
<dbReference type="EMBL" id="RBZW01000004">
    <property type="protein sequence ID" value="THE66534.1"/>
    <property type="molecule type" value="Genomic_DNA"/>
</dbReference>
<dbReference type="GO" id="GO:0005507">
    <property type="term" value="F:copper ion binding"/>
    <property type="evidence" value="ECO:0007669"/>
    <property type="project" value="InterPro"/>
</dbReference>
<dbReference type="GO" id="GO:0050421">
    <property type="term" value="F:nitrite reductase (NO-forming) activity"/>
    <property type="evidence" value="ECO:0007669"/>
    <property type="project" value="UniProtKB-EC"/>
</dbReference>
<dbReference type="CDD" id="cd11020">
    <property type="entry name" value="CuRO_1_CuNIR"/>
    <property type="match status" value="1"/>
</dbReference>
<dbReference type="InterPro" id="IPR008972">
    <property type="entry name" value="Cupredoxin"/>
</dbReference>
<organism evidence="13 14">
    <name type="scientific">Salinadaptatus halalkaliphilus</name>
    <dbReference type="NCBI Taxonomy" id="2419781"/>
    <lineage>
        <taxon>Archaea</taxon>
        <taxon>Methanobacteriati</taxon>
        <taxon>Methanobacteriota</taxon>
        <taxon>Stenosarchaea group</taxon>
        <taxon>Halobacteria</taxon>
        <taxon>Halobacteriales</taxon>
        <taxon>Natrialbaceae</taxon>
        <taxon>Salinadaptatus</taxon>
    </lineage>
</organism>
<gene>
    <name evidence="13" type="primary">nirK</name>
    <name evidence="13" type="ORF">D8Y22_01685</name>
</gene>
<feature type="domain" description="Plastocyanin-like" evidence="12">
    <location>
        <begin position="91"/>
        <end position="200"/>
    </location>
</feature>
<comment type="catalytic activity">
    <reaction evidence="9">
        <text>nitric oxide + Fe(III)-[cytochrome c] + H2O = Fe(II)-[cytochrome c] + nitrite + 2 H(+)</text>
        <dbReference type="Rhea" id="RHEA:15233"/>
        <dbReference type="Rhea" id="RHEA-COMP:10350"/>
        <dbReference type="Rhea" id="RHEA-COMP:14399"/>
        <dbReference type="ChEBI" id="CHEBI:15377"/>
        <dbReference type="ChEBI" id="CHEBI:15378"/>
        <dbReference type="ChEBI" id="CHEBI:16301"/>
        <dbReference type="ChEBI" id="CHEBI:16480"/>
        <dbReference type="ChEBI" id="CHEBI:29033"/>
        <dbReference type="ChEBI" id="CHEBI:29034"/>
        <dbReference type="EC" id="1.7.2.1"/>
    </reaction>
</comment>
<evidence type="ECO:0000256" key="8">
    <source>
        <dbReference type="ARBA" id="ARBA00023008"/>
    </source>
</evidence>
<feature type="binding site" description="type 1 copper site" evidence="10">
    <location>
        <position position="178"/>
    </location>
    <ligand>
        <name>Cu cation</name>
        <dbReference type="ChEBI" id="CHEBI:23378"/>
        <label>1</label>
    </ligand>
</feature>
<name>A0A4S3TQ70_9EURY</name>
<keyword evidence="8 10" id="KW-0186">Copper</keyword>
<feature type="binding site" description="type 1 copper site" evidence="10">
    <location>
        <position position="136"/>
    </location>
    <ligand>
        <name>Cu cation</name>
        <dbReference type="ChEBI" id="CHEBI:23378"/>
        <label>1</label>
    </ligand>
</feature>
<keyword evidence="6" id="KW-0677">Repeat</keyword>
<proteinExistence type="predicted"/>
<reference evidence="13 14" key="1">
    <citation type="submission" date="2018-10" db="EMBL/GenBank/DDBJ databases">
        <title>Natronolimnobius sp. XQ-INN 246 isolated from Inner Mongolia Autonomous Region of China.</title>
        <authorList>
            <person name="Xue Q."/>
        </authorList>
    </citation>
    <scope>NUCLEOTIDE SEQUENCE [LARGE SCALE GENOMIC DNA]</scope>
    <source>
        <strain evidence="13 14">XQ-INN 246</strain>
    </source>
</reference>
<evidence type="ECO:0000256" key="2">
    <source>
        <dbReference type="ARBA" id="ARBA00011233"/>
    </source>
</evidence>
<dbReference type="PROSITE" id="PS51318">
    <property type="entry name" value="TAT"/>
    <property type="match status" value="1"/>
</dbReference>
<sequence>MTPINHPRRRFLQTMGATGVLAVAGCLEGDASEESNEAETDQNEGGDDGLPPAETPDIETIAADPTDVPDPVDWNEPRTHEWHIQTEEHVAEIEPGVTTRFMTFEGQVPGPFYRCRVGDTIRLTFDVPEEYNADLHNIDFHAVYGPGGGAVDTTIAPGEGEETIEFTTKYPGAHIYHCAPGNHDQHISLGMFGTILVEPEGGLPEVDREFYLGQHELYLDGETGEDGHHTFDFDEAATENPTYVLFNGEVGRFADGGEEGPLHAEVGETVRVFWCNGGPNLLSGPHPIGNVWSKWYRDGDVLSDPAQYVEGSAVPAGVTAIGEMEMEVPGPITLVDHALSRVVQKGLIAHIDVEGEPNPDVFNPDPEP</sequence>
<dbReference type="NCBIfam" id="TIGR02376">
    <property type="entry name" value="Cu_nitrite_red"/>
    <property type="match status" value="1"/>
</dbReference>
<dbReference type="EC" id="1.7.2.1" evidence="3"/>
<dbReference type="AlphaFoldDB" id="A0A4S3TQ70"/>
<evidence type="ECO:0000256" key="1">
    <source>
        <dbReference type="ARBA" id="ARBA00001960"/>
    </source>
</evidence>
<feature type="binding site" description="type 1 copper site" evidence="10">
    <location>
        <position position="191"/>
    </location>
    <ligand>
        <name>Cu cation</name>
        <dbReference type="ChEBI" id="CHEBI:23378"/>
        <label>1</label>
    </ligand>
</feature>
<feature type="binding site" description="type 1 copper site" evidence="10">
    <location>
        <position position="337"/>
    </location>
    <ligand>
        <name>Cu cation</name>
        <dbReference type="ChEBI" id="CHEBI:23378"/>
        <label>1</label>
    </ligand>
</feature>
<dbReference type="InterPro" id="IPR011707">
    <property type="entry name" value="Cu-oxidase-like_N"/>
</dbReference>
<dbReference type="SUPFAM" id="SSF49503">
    <property type="entry name" value="Cupredoxins"/>
    <property type="match status" value="2"/>
</dbReference>
<feature type="binding site" description="type 1 copper site" evidence="10">
    <location>
        <position position="141"/>
    </location>
    <ligand>
        <name>Cu cation</name>
        <dbReference type="ChEBI" id="CHEBI:23378"/>
        <label>1</label>
    </ligand>
</feature>
<evidence type="ECO:0000313" key="14">
    <source>
        <dbReference type="Proteomes" id="UP000318864"/>
    </source>
</evidence>
<evidence type="ECO:0000256" key="5">
    <source>
        <dbReference type="ARBA" id="ARBA00022723"/>
    </source>
</evidence>
<comment type="subunit">
    <text evidence="2">Homotrimer.</text>
</comment>
<protein>
    <recommendedName>
        <fullName evidence="4">Copper-containing nitrite reductase</fullName>
        <ecNumber evidence="3">1.7.2.1</ecNumber>
    </recommendedName>
</protein>
<dbReference type="Pfam" id="PF07732">
    <property type="entry name" value="Cu-oxidase_3"/>
    <property type="match status" value="1"/>
</dbReference>
<dbReference type="Proteomes" id="UP000318864">
    <property type="component" value="Unassembled WGS sequence"/>
</dbReference>
<dbReference type="RefSeq" id="WP_141462883.1">
    <property type="nucleotide sequence ID" value="NZ_RBZW01000004.1"/>
</dbReference>
<evidence type="ECO:0000256" key="11">
    <source>
        <dbReference type="SAM" id="MobiDB-lite"/>
    </source>
</evidence>
<dbReference type="CDD" id="cd04208">
    <property type="entry name" value="CuRO_2_CuNIR"/>
    <property type="match status" value="1"/>
</dbReference>
<evidence type="ECO:0000256" key="4">
    <source>
        <dbReference type="ARBA" id="ARBA00017290"/>
    </source>
</evidence>
<keyword evidence="7 13" id="KW-0560">Oxidoreductase</keyword>
<dbReference type="InterPro" id="IPR001287">
    <property type="entry name" value="NO2-reductase_Cu"/>
</dbReference>
<dbReference type="InterPro" id="IPR006311">
    <property type="entry name" value="TAT_signal"/>
</dbReference>
<dbReference type="FunFam" id="2.60.40.420:FF:000093">
    <property type="entry name" value="Copper-containing nitrite reductase"/>
    <property type="match status" value="1"/>
</dbReference>